<reference evidence="1 2" key="1">
    <citation type="journal article" date="2022" name="Genome Biol. Evol.">
        <title>The Spruce Budworm Genome: Reconstructing the Evolutionary History of Antifreeze Proteins.</title>
        <authorList>
            <person name="Beliveau C."/>
            <person name="Gagne P."/>
            <person name="Picq S."/>
            <person name="Vernygora O."/>
            <person name="Keeling C.I."/>
            <person name="Pinkney K."/>
            <person name="Doucet D."/>
            <person name="Wen F."/>
            <person name="Johnston J.S."/>
            <person name="Maaroufi H."/>
            <person name="Boyle B."/>
            <person name="Laroche J."/>
            <person name="Dewar K."/>
            <person name="Juretic N."/>
            <person name="Blackburn G."/>
            <person name="Nisole A."/>
            <person name="Brunet B."/>
            <person name="Brandao M."/>
            <person name="Lumley L."/>
            <person name="Duan J."/>
            <person name="Quan G."/>
            <person name="Lucarotti C.J."/>
            <person name="Roe A.D."/>
            <person name="Sperling F.A.H."/>
            <person name="Levesque R.C."/>
            <person name="Cusson M."/>
        </authorList>
    </citation>
    <scope>NUCLEOTIDE SEQUENCE [LARGE SCALE GENOMIC DNA]</scope>
    <source>
        <strain evidence="1">Glfc:IPQL:Cfum</strain>
    </source>
</reference>
<name>A0ACC0JXA7_CHOFU</name>
<dbReference type="Proteomes" id="UP001064048">
    <property type="component" value="Chromosome 12"/>
</dbReference>
<accession>A0ACC0JXA7</accession>
<comment type="caution">
    <text evidence="1">The sequence shown here is derived from an EMBL/GenBank/DDBJ whole genome shotgun (WGS) entry which is preliminary data.</text>
</comment>
<organism evidence="1 2">
    <name type="scientific">Choristoneura fumiferana</name>
    <name type="common">Spruce budworm moth</name>
    <name type="synonym">Archips fumiferana</name>
    <dbReference type="NCBI Taxonomy" id="7141"/>
    <lineage>
        <taxon>Eukaryota</taxon>
        <taxon>Metazoa</taxon>
        <taxon>Ecdysozoa</taxon>
        <taxon>Arthropoda</taxon>
        <taxon>Hexapoda</taxon>
        <taxon>Insecta</taxon>
        <taxon>Pterygota</taxon>
        <taxon>Neoptera</taxon>
        <taxon>Endopterygota</taxon>
        <taxon>Lepidoptera</taxon>
        <taxon>Glossata</taxon>
        <taxon>Ditrysia</taxon>
        <taxon>Tortricoidea</taxon>
        <taxon>Tortricidae</taxon>
        <taxon>Tortricinae</taxon>
        <taxon>Choristoneura</taxon>
    </lineage>
</organism>
<sequence length="4432" mass="489330">MSGNKEVNLVQSYIELNKFCQGSDYDRALKAAGKILQIAPNEQKAFHCKVICCIQLHNFKEALAVLTNPKNAALAANLHFEKAYAQYRLNCPTEALQTVDNAPEMTLALKELRAQILYRLEQYQDCYNLYRDIVKNTTDEYEDERKTNMAAVVANLGALNPQYRATLVEASSLVKDGKQSAAVNLLLAQGGTLTLAAAQVLLANRFASLRAVWQAAAGVHARAGDAAAAAAAHEAVARAAPQDKRSLARLGKIDIEALESSKWMMGAKVVKKTVQSKQEQSPGCLFQSCVNLELSSQSHEIRLGGRSGPLGVIAGLTQDAHIYSMSASPDYDPAARQDYRPATSSENVYEYVLEHKLADNMNVPSIRTPVLRAVPLSPTDGDPEPDSTNPESIIQSARNKVDKEVEYHITEKRHDTEMSVDTLSGLVRIEEGLDSIGRIAYPVIQETDDSGDGSYDNTSATLIQAPMNTAIVQNVTKLPQNFTINVDATVSNITAIQNVSQDVGNQTLWLPTILATSATTADPKNEDDRSQSGMSQIIITSESYVNDANQAGRRNIVTETSYISRPKSSKVQILSNISIPKNTNYSQQYITQSKDIVPPVYGTQNHVYKLSTNVMSQKHLNNSVLCSKPSKNQSLIGCSTLSPAVISSPIKNVSYSHTFTKSTNMKSLSKVNNGANLNTVVAASSGNTQCHILSRVVSGPNKMSVHSGRKSVNTLKQSKNCSQLSSQKNQSRAIKIIQQTGSTHKSDGKTWPVPGVASYKNQQPIYGVVDSNTSKIIQKVGSPTHKSHQQIQKLPSKGERLVLQSPCGPYASWPHYVQSGATPNLRYVQTYAPTDNQLSTVSQVSANQQLTAQILQSLSQPKLLLQSSANPALHGSVAAPTVDEPIEPKPELRRYSFHDLALVMLDHTYALPKQKQPAPAPPPPAPLPVTPTPPPPAVVSPTPVATPMSPLKRNSPVIMSTAAYEMPLTVPPGPSLPAQSLPMSSLAYKPLPVTTQDEDTASVISSLEGERRDPAVGGSDTETAPEGEEEGKTRCVCDFTHDDGYMICCDRCGEWQHVDCMGIDRGNIPDAYQCELCQPRAVDARHARAIQMRKREELSALGEDTDEDGRDAPRRRRLLTVTTYTDTSGSCVTTYNSATPTIPAIPALPPLPQPTLSLPKRGPKRPKKAEVVRKGNKRKLTEKRVKRKKEMMMNRSKYNSSVSSQSHWGDSFEQAVTNHYSPELRAKIMKYSSKLGNTPNMSSAITAHLCTTVPHAGGKILIATKDLKENTAVIEMRGKYMLSNQHRPQLQNSARAGSQKPGPFVFFYRLPKDNTQICIDTRTYGNEARFVRRSCKPTRSSNTVSLRIPSNTEITVGHDTNGSKQPCACGNPKHCKVNGLSPMLLRKSIDYLPREKRSRNRCSSSSSPLSPPLAPVLASPVKEYPCPVTPIKVEKRSPIKYEYPPMSPVKNTAIMALNFDLPIKAEDPEDIKPEMDLTTKEEMKPEIDEPDYVKKETDVDEVDNFPPEEPAAPEVKTEQESEPEPVKADTEPLAVVEELKPPKIEEATTDLENLVSDEEKPQIKKNEVPKVEEVKQEVIKEDLPKLELVRLETPKKEAPKVEEKERKLRTDDERPATREYTAKSACHDRSSRSTFERMEKAEQRKQEVKERQKRRESDPHPNAPDKDDDDDFHCSSKKRKKRKGRARTTSQSNRRRLNSADSDMDLGLSSACLLVEAAVGSVESAFKLPKTKKTMATEWIGRSPDRSPSPYRSPYRPPLMSASSLESLVRVASTMIGDLSGSQDFHEEERHVSPPRTPGRDRSRPPKKARRITRSTPPTEVVETTPTVMIPQHSAKKRWLRQAISEESDSPNAESPPNEIVTPLKKRRLARESLSYETNIIVPCNDETSPNLTSEDSPVKDDGGLIRQYNVRGIMESIYGRDRTRSDSGQGSDDQCHMEHDVLNVNMAQTHDTEHIRRIIGVPTPEHELPPAVHDSDFSSNNNNLELDDTNYNKVVPMDIDITITPQPKLETNDTPGCDIKALETQNSSRSADTSGNSSPQRDEMDDIQKKIHSFHTENILILKSRNKKPPKEKRKKVNLNFDLNMVDDQISIQLRTENEHMSPEINGDIHDDISNSALLAPENIPLPDDPGPIPPLETIPLPEEPMRPLKKQFTGNMRNSKSVVINGVVHDSYTITESMTLPAPENIPLPEDQGLTVIPPLETIPLPEEPRRPLKVRAKQHIEKPEEKESSNDADSKSSEVNGDIHSDMSNSGGEYGKIPHVESIPLPEDIPSLEAIPLPEEPMQSVSAASPPMASKPEDKPFVKEKPSVLETLPFSSRFSSAGLFSGIFSNFSQQLKMDSTADSVPSIIKSAIDRTTSLDNSIFDKDSITGVDDLKSVQEILTRVNNMDSNNSVLLSGVLQGSSGSGSPRAAPEHKPAKPFGARVNDPRLNPPPQDKPKPVRRKLSITEYRKRQKARLRPRKHLQLKAVRSPGPSGPRSRQRRRRVAVAPASHEIRLGGRSGPLGVIAGLTQDAHIYSMSASPDYDPAARQDYRPATSSENVYEYVLEHKLADNMNVPSIRTPVLRAVALSPTDGDPEPDSTNPESIIQSARNKVDKEVEYHITEKRHDTEMSVDTLSGLVRIEEGLDSIGRIAYPVIQETDDSGDGSYDNTSATLIQAPMNTAIVQNVTKLPQNFTINVDATVSNITAIQNVSQDVGNQTLWLPTILATSATTADPKNEDDRSQSDDIPGMEERPNLSEELRRYSFHDLALVMLDHTYALPKQKQPAPAPPPPAPLPVTPTPPPPAVVSPTPVATPMSPLKRNSPVIMSTAAYEMPLTVPPGPSLPAQSLPMSSLAYKPLPVTTQDEDTASVISSLEGERRDPAVGGSDTETAPEGEEEGKTRCVCDFTHDDGYMICCDRCGEWQHVDCMGIDRGNIPDAYQCELCQPRAVDARHARAIQMRKREELSALGEDTDEDGRDAPRRRRLLTVTTYTDTSGSCVTTYNSATPTIPAIPALPPLPQPTLSLPKRGPKRPKKAEVVRKGNKRKLTEKRVKRKKEMMMNRSKYNSSVSSQSHWGDSFEQAVTNHYSPELRAKIMKYSSKLGNTPNMSSAITAHLCTTVPHAGGKILIATKDLKENTAVIEMRGKYMLSNQHRPQLQNSARAGSQKPGPFVFFYRLPKDNTQICIDTRTYGNEARFVRRSCKPNAELQHCIIKGTLHVYLYTISQIPSNTEITVGHDTNGSKQPCACGNPKHCKVNGLSPMLLRKSIDYLPREKRSRNRCSSSSSPLSPPLAPVLASPVKEYPCPVTPIKVEKRSPIKYEYPPMSPVKNTAIMALNFDLPIKAEDPEDIKPEMDLTTKEEMKPEIDEPDYVKKETDVDEVDNFPPEEPAAPEVKTEQESEPEPVKADTEPVAVVEELKPPKIEEATTDLENLVSDEEKPQIKKKEVPKVEEVKQEVIKEDLPKLELVRLETPKKEAPKVEEKERKLRTDDERPATPFERMEKAEQRKQEVKERQKRRESDPHPNAPDKDDDDDFHCSSKKRKKRKGRARTTSQSNRRRLNSADSDMDLGLSSACLLVEAAVGSVESAFKLPKTKKTMATEWIGRSPDRSPSPYRSPYRPPLMSASSLESLVRVASTMIGDLSGSQDFHEEERHVSPPRTPGRDRSRPPKKARRITRSTPPTEVVETTPTVMIPQHSAKKRWLRQAISEESDSPNAESPPNEIVTPLKKRRLARESLSYETNIIVPCNDETSPNLTSEDSPVKDDGGLIRQYNVRGIMESIYGRDRTRSDSGQGSDDQCHMEHDVLNVNMAQTHDTEHIRRIIGVPTPEHELPPAVHDSDFSSNNNNLELDDTNYNKVVPMDIDITITPQPKLETNDTPGCDIKALETQNSSRSADTSGNSSPQRDEMDDIQKKIHSFHTENILILKSRNKKPPKEKRKKVNLNFDLNMVDDQISIQLRTENEHMSPEINGDIHDDISNSALLAPENIPLPDDPGPIPPLETIPLPEEPMRPLKKQFTGNMRNSKSVVINGVVHDSYTITESMTLPAPENIPLPEDQGLTVIPPLETIPLPEEPRRPLKVRAKQHIEKPEEKESSNDADSKSSEVNGDIHSDMSNSGGEYGKIPHVESIPLPEDIPSLEAIPLPEEPMQSVSAASPPMASKPEDKPFVKEKPSVLETLPFSSRFSSAGLFSGIFSNFSQQLKMDSTADSVPSIIKSAIDRTTSLDNSIFDKDSITGVDDLKSVQEILTRVNNMDSNNSVLLSGVLQGSSGSGSPRAAPEHKPAKPFGARVNDPRLNPPPQDKPKPVRRKLSITEYRKRHKGATPSEEASPAEGGAEPGPEWSSESSASGGASLSPQRLDAAAAAAADDLEQRLHRELTATHLPKGVFDAQPTASERQRENLSSRLRREFGLALPDETAPEASALPTLPALSALPATEGASGTTRCER</sequence>
<keyword evidence="2" id="KW-1185">Reference proteome</keyword>
<gene>
    <name evidence="1" type="ORF">MSG28_007421</name>
</gene>
<protein>
    <submittedName>
        <fullName evidence="1">Uncharacterized protein</fullName>
    </submittedName>
</protein>
<evidence type="ECO:0000313" key="2">
    <source>
        <dbReference type="Proteomes" id="UP001064048"/>
    </source>
</evidence>
<evidence type="ECO:0000313" key="1">
    <source>
        <dbReference type="EMBL" id="KAI8428730.1"/>
    </source>
</evidence>
<proteinExistence type="predicted"/>
<dbReference type="EMBL" id="CM046112">
    <property type="protein sequence ID" value="KAI8428730.1"/>
    <property type="molecule type" value="Genomic_DNA"/>
</dbReference>